<keyword evidence="2" id="KW-1185">Reference proteome</keyword>
<protein>
    <recommendedName>
        <fullName evidence="3">DUF2163 domain-containing protein</fullName>
    </recommendedName>
</protein>
<name>A0ABY2QVZ2_9HYPH</name>
<organism evidence="1 2">
    <name type="scientific">Rhizobium rhizophilum</name>
    <dbReference type="NCBI Taxonomy" id="1850373"/>
    <lineage>
        <taxon>Bacteria</taxon>
        <taxon>Pseudomonadati</taxon>
        <taxon>Pseudomonadota</taxon>
        <taxon>Alphaproteobacteria</taxon>
        <taxon>Hyphomicrobiales</taxon>
        <taxon>Rhizobiaceae</taxon>
        <taxon>Rhizobium/Agrobacterium group</taxon>
        <taxon>Rhizobium</taxon>
    </lineage>
</organism>
<evidence type="ECO:0008006" key="3">
    <source>
        <dbReference type="Google" id="ProtNLM"/>
    </source>
</evidence>
<dbReference type="EMBL" id="STGT01000003">
    <property type="protein sequence ID" value="THV13726.1"/>
    <property type="molecule type" value="Genomic_DNA"/>
</dbReference>
<evidence type="ECO:0000313" key="1">
    <source>
        <dbReference type="EMBL" id="THV13726.1"/>
    </source>
</evidence>
<dbReference type="RefSeq" id="WP_136558434.1">
    <property type="nucleotide sequence ID" value="NZ_STGT01000003.1"/>
</dbReference>
<reference evidence="1 2" key="1">
    <citation type="submission" date="2019-04" db="EMBL/GenBank/DDBJ databases">
        <title>Genome sequence of strain 7209-2.</title>
        <authorList>
            <person name="Gao J."/>
            <person name="Sun J."/>
        </authorList>
    </citation>
    <scope>NUCLEOTIDE SEQUENCE [LARGE SCALE GENOMIC DNA]</scope>
    <source>
        <strain evidence="1 2">7209-2</strain>
    </source>
</reference>
<sequence>MASLKILVDITLPDTVLRLWDGSGGAFIDEAGEIYRAAQFAEGSLDSIEAAINGEAFTLTLSLINIDTSTGDQVWDYDETSSVVGSPVVIKIQELDDFEQPVGEPEVKFTGTIDNMKVADQAMEEVSQSVVTVEVVNAFTLRVLNNGAVLSDVDQKERAKRLNPSAALDRFAERVPGLRDKKIRWPSW</sequence>
<comment type="caution">
    <text evidence="1">The sequence shown here is derived from an EMBL/GenBank/DDBJ whole genome shotgun (WGS) entry which is preliminary data.</text>
</comment>
<dbReference type="Proteomes" id="UP000309667">
    <property type="component" value="Unassembled WGS sequence"/>
</dbReference>
<evidence type="ECO:0000313" key="2">
    <source>
        <dbReference type="Proteomes" id="UP000309667"/>
    </source>
</evidence>
<accession>A0ABY2QVZ2</accession>
<gene>
    <name evidence="1" type="ORF">E9677_12510</name>
</gene>
<proteinExistence type="predicted"/>